<gene>
    <name evidence="4" type="primary">rppH</name>
    <name evidence="4" type="synonym">nudH</name>
    <name evidence="7" type="ORF">FU658_10770</name>
</gene>
<feature type="domain" description="Nudix hydrolase" evidence="6">
    <location>
        <begin position="6"/>
        <end position="149"/>
    </location>
</feature>
<evidence type="ECO:0000256" key="2">
    <source>
        <dbReference type="ARBA" id="ARBA00001946"/>
    </source>
</evidence>
<sequence length="188" mass="21954">MIDPDGYRPNVGIVLMRPDGHVFWARRVNRDGWQFPQGGMNSDETPQEAMYRELREETGLLPEHVELLGATPGWLRYRLPRRCVRHGQRPLCIGQKQVWFLLRFDAEEHALRLDLTDKPEFDQFRWVDFWYPAEHVVTFKRRVYRQALSHLAPAAQELARGAAIMSRMPEPDAGWRRPPPAATARRTG</sequence>
<comment type="caution">
    <text evidence="7">The sequence shown here is derived from an EMBL/GenBank/DDBJ whole genome shotgun (WGS) entry which is preliminary data.</text>
</comment>
<dbReference type="OrthoDB" id="9816040at2"/>
<name>A0A5C8KNM4_9GAMM</name>
<organism evidence="7 8">
    <name type="scientific">Alkalisalibacterium limincola</name>
    <dbReference type="NCBI Taxonomy" id="2699169"/>
    <lineage>
        <taxon>Bacteria</taxon>
        <taxon>Pseudomonadati</taxon>
        <taxon>Pseudomonadota</taxon>
        <taxon>Gammaproteobacteria</taxon>
        <taxon>Lysobacterales</taxon>
        <taxon>Lysobacteraceae</taxon>
        <taxon>Alkalisalibacterium</taxon>
    </lineage>
</organism>
<comment type="cofactor">
    <cofactor evidence="2">
        <name>Mg(2+)</name>
        <dbReference type="ChEBI" id="CHEBI:18420"/>
    </cofactor>
</comment>
<protein>
    <recommendedName>
        <fullName evidence="4">RNA pyrophosphohydrolase</fullName>
        <ecNumber evidence="4">3.6.1.-</ecNumber>
    </recommendedName>
    <alternativeName>
        <fullName evidence="4">(Di)nucleoside polyphosphate hydrolase</fullName>
    </alternativeName>
</protein>
<dbReference type="InterPro" id="IPR022927">
    <property type="entry name" value="RppH"/>
</dbReference>
<dbReference type="InterPro" id="IPR020084">
    <property type="entry name" value="NUDIX_hydrolase_CS"/>
</dbReference>
<comment type="similarity">
    <text evidence="4">Belongs to the Nudix hydrolase family. RppH subfamily.</text>
</comment>
<comment type="cofactor">
    <cofactor evidence="4">
        <name>a divalent metal cation</name>
        <dbReference type="ChEBI" id="CHEBI:60240"/>
    </cofactor>
</comment>
<evidence type="ECO:0000313" key="8">
    <source>
        <dbReference type="Proteomes" id="UP000321248"/>
    </source>
</evidence>
<dbReference type="RefSeq" id="WP_147892087.1">
    <property type="nucleotide sequence ID" value="NZ_VRTS01000007.1"/>
</dbReference>
<evidence type="ECO:0000256" key="5">
    <source>
        <dbReference type="SAM" id="MobiDB-lite"/>
    </source>
</evidence>
<dbReference type="InterPro" id="IPR000086">
    <property type="entry name" value="NUDIX_hydrolase_dom"/>
</dbReference>
<comment type="cofactor">
    <cofactor evidence="1">
        <name>Mn(2+)</name>
        <dbReference type="ChEBI" id="CHEBI:29035"/>
    </cofactor>
</comment>
<dbReference type="EMBL" id="VRTS01000007">
    <property type="protein sequence ID" value="TXK61044.1"/>
    <property type="molecule type" value="Genomic_DNA"/>
</dbReference>
<comment type="function">
    <text evidence="4">Accelerates the degradation of transcripts by removing pyrophosphate from the 5'-end of triphosphorylated RNA, leading to a more labile monophosphorylated state that can stimulate subsequent ribonuclease cleavage.</text>
</comment>
<accession>A0A5C8KNM4</accession>
<dbReference type="FunFam" id="3.90.79.10:FF:000001">
    <property type="entry name" value="RNA pyrophosphohydrolase"/>
    <property type="match status" value="1"/>
</dbReference>
<feature type="region of interest" description="Disordered" evidence="5">
    <location>
        <begin position="169"/>
        <end position="188"/>
    </location>
</feature>
<dbReference type="PRINTS" id="PR00502">
    <property type="entry name" value="NUDIXFAMILY"/>
</dbReference>
<evidence type="ECO:0000259" key="6">
    <source>
        <dbReference type="PROSITE" id="PS51462"/>
    </source>
</evidence>
<dbReference type="CDD" id="cd03671">
    <property type="entry name" value="NUDIX_Ap4A_hydrolase_plant_like"/>
    <property type="match status" value="1"/>
</dbReference>
<dbReference type="Pfam" id="PF00293">
    <property type="entry name" value="NUDIX"/>
    <property type="match status" value="1"/>
</dbReference>
<dbReference type="EC" id="3.6.1.-" evidence="4"/>
<evidence type="ECO:0000256" key="4">
    <source>
        <dbReference type="HAMAP-Rule" id="MF_00298"/>
    </source>
</evidence>
<dbReference type="GO" id="GO:0034353">
    <property type="term" value="F:mRNA 5'-diphosphatase activity"/>
    <property type="evidence" value="ECO:0007669"/>
    <property type="project" value="UniProtKB-ARBA"/>
</dbReference>
<dbReference type="InterPro" id="IPR015797">
    <property type="entry name" value="NUDIX_hydrolase-like_dom_sf"/>
</dbReference>
<dbReference type="InterPro" id="IPR020476">
    <property type="entry name" value="Nudix_hydrolase"/>
</dbReference>
<dbReference type="PROSITE" id="PS51462">
    <property type="entry name" value="NUDIX"/>
    <property type="match status" value="1"/>
</dbReference>
<evidence type="ECO:0000256" key="3">
    <source>
        <dbReference type="ARBA" id="ARBA00022801"/>
    </source>
</evidence>
<dbReference type="PANTHER" id="PTHR43736:SF1">
    <property type="entry name" value="DIHYDRONEOPTERIN TRIPHOSPHATE DIPHOSPHATASE"/>
    <property type="match status" value="1"/>
</dbReference>
<feature type="short sequence motif" description="Nudix box" evidence="4">
    <location>
        <begin position="38"/>
        <end position="59"/>
    </location>
</feature>
<dbReference type="AlphaFoldDB" id="A0A5C8KNM4"/>
<dbReference type="Proteomes" id="UP000321248">
    <property type="component" value="Unassembled WGS sequence"/>
</dbReference>
<dbReference type="PROSITE" id="PS00893">
    <property type="entry name" value="NUDIX_BOX"/>
    <property type="match status" value="1"/>
</dbReference>
<dbReference type="Gene3D" id="3.90.79.10">
    <property type="entry name" value="Nucleoside Triphosphate Pyrophosphohydrolase"/>
    <property type="match status" value="1"/>
</dbReference>
<reference evidence="7 8" key="1">
    <citation type="submission" date="2019-08" db="EMBL/GenBank/DDBJ databases">
        <authorList>
            <person name="Karlyshev A.V."/>
        </authorList>
    </citation>
    <scope>NUCLEOTIDE SEQUENCE [LARGE SCALE GENOMIC DNA]</scope>
    <source>
        <strain evidence="7 8">Alg18-2.2</strain>
    </source>
</reference>
<dbReference type="SUPFAM" id="SSF55811">
    <property type="entry name" value="Nudix"/>
    <property type="match status" value="1"/>
</dbReference>
<dbReference type="PANTHER" id="PTHR43736">
    <property type="entry name" value="ADP-RIBOSE PYROPHOSPHATASE"/>
    <property type="match status" value="1"/>
</dbReference>
<evidence type="ECO:0000256" key="1">
    <source>
        <dbReference type="ARBA" id="ARBA00001936"/>
    </source>
</evidence>
<keyword evidence="8" id="KW-1185">Reference proteome</keyword>
<evidence type="ECO:0000313" key="7">
    <source>
        <dbReference type="EMBL" id="TXK61044.1"/>
    </source>
</evidence>
<dbReference type="NCBIfam" id="NF001937">
    <property type="entry name" value="PRK00714.1-4"/>
    <property type="match status" value="1"/>
</dbReference>
<dbReference type="HAMAP" id="MF_00298">
    <property type="entry name" value="Nudix_RppH"/>
    <property type="match status" value="1"/>
</dbReference>
<proteinExistence type="inferred from homology"/>
<keyword evidence="3 4" id="KW-0378">Hydrolase</keyword>
<dbReference type="NCBIfam" id="NF001938">
    <property type="entry name" value="PRK00714.1-5"/>
    <property type="match status" value="1"/>
</dbReference>